<feature type="binding site" evidence="12">
    <location>
        <position position="90"/>
    </location>
    <ligand>
        <name>Na(+)</name>
        <dbReference type="ChEBI" id="CHEBI:29101"/>
        <note>structural</note>
    </ligand>
</feature>
<name>A0A395JGV8_9GAMM</name>
<keyword evidence="2 12" id="KW-1003">Cell membrane</keyword>
<comment type="function">
    <text evidence="12">Fluoride-specific ion channel. Important for reducing fluoride concentration in the cell, thus reducing its toxicity.</text>
</comment>
<keyword evidence="12" id="KW-0479">Metal-binding</keyword>
<evidence type="ECO:0000313" key="13">
    <source>
        <dbReference type="EMBL" id="RBP49156.1"/>
    </source>
</evidence>
<organism evidence="13 14">
    <name type="scientific">Arenicella xantha</name>
    <dbReference type="NCBI Taxonomy" id="644221"/>
    <lineage>
        <taxon>Bacteria</taxon>
        <taxon>Pseudomonadati</taxon>
        <taxon>Pseudomonadota</taxon>
        <taxon>Gammaproteobacteria</taxon>
        <taxon>Arenicellales</taxon>
        <taxon>Arenicellaceae</taxon>
        <taxon>Arenicella</taxon>
    </lineage>
</organism>
<keyword evidence="3" id="KW-0997">Cell inner membrane</keyword>
<dbReference type="GO" id="GO:0062054">
    <property type="term" value="F:fluoride channel activity"/>
    <property type="evidence" value="ECO:0007669"/>
    <property type="project" value="UniProtKB-UniRule"/>
</dbReference>
<keyword evidence="9 12" id="KW-0407">Ion channel</keyword>
<dbReference type="NCBIfam" id="TIGR00494">
    <property type="entry name" value="crcB"/>
    <property type="match status" value="1"/>
</dbReference>
<dbReference type="EMBL" id="QNRT01000004">
    <property type="protein sequence ID" value="RBP49156.1"/>
    <property type="molecule type" value="Genomic_DNA"/>
</dbReference>
<keyword evidence="14" id="KW-1185">Reference proteome</keyword>
<protein>
    <recommendedName>
        <fullName evidence="12">Fluoride-specific ion channel FluC</fullName>
    </recommendedName>
</protein>
<feature type="transmembrane region" description="Helical" evidence="12">
    <location>
        <begin position="112"/>
        <end position="133"/>
    </location>
</feature>
<dbReference type="HAMAP" id="MF_00454">
    <property type="entry name" value="FluC"/>
    <property type="match status" value="1"/>
</dbReference>
<dbReference type="PANTHER" id="PTHR28259:SF1">
    <property type="entry name" value="FLUORIDE EXPORT PROTEIN 1-RELATED"/>
    <property type="match status" value="1"/>
</dbReference>
<evidence type="ECO:0000256" key="4">
    <source>
        <dbReference type="ARBA" id="ARBA00022692"/>
    </source>
</evidence>
<evidence type="ECO:0000256" key="12">
    <source>
        <dbReference type="HAMAP-Rule" id="MF_00454"/>
    </source>
</evidence>
<accession>A0A395JGV8</accession>
<feature type="transmembrane region" description="Helical" evidence="12">
    <location>
        <begin position="13"/>
        <end position="33"/>
    </location>
</feature>
<feature type="transmembrane region" description="Helical" evidence="12">
    <location>
        <begin position="45"/>
        <end position="67"/>
    </location>
</feature>
<evidence type="ECO:0000256" key="7">
    <source>
        <dbReference type="ARBA" id="ARBA00023065"/>
    </source>
</evidence>
<dbReference type="PANTHER" id="PTHR28259">
    <property type="entry name" value="FLUORIDE EXPORT PROTEIN 1-RELATED"/>
    <property type="match status" value="1"/>
</dbReference>
<evidence type="ECO:0000256" key="2">
    <source>
        <dbReference type="ARBA" id="ARBA00022475"/>
    </source>
</evidence>
<evidence type="ECO:0000256" key="3">
    <source>
        <dbReference type="ARBA" id="ARBA00022519"/>
    </source>
</evidence>
<reference evidence="13 14" key="1">
    <citation type="submission" date="2018-06" db="EMBL/GenBank/DDBJ databases">
        <title>Genomic Encyclopedia of Type Strains, Phase IV (KMG-IV): sequencing the most valuable type-strain genomes for metagenomic binning, comparative biology and taxonomic classification.</title>
        <authorList>
            <person name="Goeker M."/>
        </authorList>
    </citation>
    <scope>NUCLEOTIDE SEQUENCE [LARGE SCALE GENOMIC DNA]</scope>
    <source>
        <strain evidence="13 14">DSM 24032</strain>
    </source>
</reference>
<dbReference type="OrthoDB" id="9806299at2"/>
<evidence type="ECO:0000256" key="10">
    <source>
        <dbReference type="ARBA" id="ARBA00035120"/>
    </source>
</evidence>
<dbReference type="RefSeq" id="WP_113955023.1">
    <property type="nucleotide sequence ID" value="NZ_QNRT01000004.1"/>
</dbReference>
<dbReference type="AlphaFoldDB" id="A0A395JGV8"/>
<dbReference type="GO" id="GO:0140114">
    <property type="term" value="P:cellular detoxification of fluoride"/>
    <property type="evidence" value="ECO:0007669"/>
    <property type="project" value="UniProtKB-UniRule"/>
</dbReference>
<keyword evidence="6 12" id="KW-0915">Sodium</keyword>
<comment type="subcellular location">
    <subcellularLocation>
        <location evidence="1 12">Cell membrane</location>
        <topology evidence="1 12">Multi-pass membrane protein</topology>
    </subcellularLocation>
</comment>
<dbReference type="FunCoup" id="A0A395JGV8">
    <property type="interactions" value="286"/>
</dbReference>
<keyword evidence="12" id="KW-0813">Transport</keyword>
<evidence type="ECO:0000256" key="9">
    <source>
        <dbReference type="ARBA" id="ARBA00023303"/>
    </source>
</evidence>
<comment type="activity regulation">
    <text evidence="12">Na(+) is not transported, but it plays an essential structural role and its presence is essential for fluoride channel function.</text>
</comment>
<feature type="binding site" evidence="12">
    <location>
        <position position="87"/>
    </location>
    <ligand>
        <name>Na(+)</name>
        <dbReference type="ChEBI" id="CHEBI:29101"/>
        <note>structural</note>
    </ligand>
</feature>
<evidence type="ECO:0000256" key="5">
    <source>
        <dbReference type="ARBA" id="ARBA00022989"/>
    </source>
</evidence>
<evidence type="ECO:0000256" key="1">
    <source>
        <dbReference type="ARBA" id="ARBA00004651"/>
    </source>
</evidence>
<evidence type="ECO:0000256" key="6">
    <source>
        <dbReference type="ARBA" id="ARBA00023053"/>
    </source>
</evidence>
<dbReference type="InterPro" id="IPR003691">
    <property type="entry name" value="FluC"/>
</dbReference>
<comment type="caution">
    <text evidence="13">The sequence shown here is derived from an EMBL/GenBank/DDBJ whole genome shotgun (WGS) entry which is preliminary data.</text>
</comment>
<feature type="transmembrane region" description="Helical" evidence="12">
    <location>
        <begin position="79"/>
        <end position="100"/>
    </location>
</feature>
<keyword evidence="4 12" id="KW-0812">Transmembrane</keyword>
<evidence type="ECO:0000256" key="8">
    <source>
        <dbReference type="ARBA" id="ARBA00023136"/>
    </source>
</evidence>
<evidence type="ECO:0000313" key="14">
    <source>
        <dbReference type="Proteomes" id="UP000253083"/>
    </source>
</evidence>
<keyword evidence="7 12" id="KW-0406">Ion transport</keyword>
<keyword evidence="8 12" id="KW-0472">Membrane</keyword>
<evidence type="ECO:0000256" key="11">
    <source>
        <dbReference type="ARBA" id="ARBA00035585"/>
    </source>
</evidence>
<comment type="catalytic activity">
    <reaction evidence="11">
        <text>fluoride(in) = fluoride(out)</text>
        <dbReference type="Rhea" id="RHEA:76159"/>
        <dbReference type="ChEBI" id="CHEBI:17051"/>
    </reaction>
    <physiologicalReaction direction="left-to-right" evidence="11">
        <dbReference type="Rhea" id="RHEA:76160"/>
    </physiologicalReaction>
</comment>
<dbReference type="Pfam" id="PF02537">
    <property type="entry name" value="CRCB"/>
    <property type="match status" value="1"/>
</dbReference>
<proteinExistence type="inferred from homology"/>
<dbReference type="GO" id="GO:0046872">
    <property type="term" value="F:metal ion binding"/>
    <property type="evidence" value="ECO:0007669"/>
    <property type="project" value="UniProtKB-KW"/>
</dbReference>
<comment type="similarity">
    <text evidence="10 12">Belongs to the fluoride channel Fluc/FEX (TC 1.A.43) family.</text>
</comment>
<sequence>MSTSSSRRLVANYMFYLAIMLAGGTGVLLRYLLTRLTVHLGWSALPFGTIIANLVGCFLIGYLSWVLVHRWPVSPETQVVLTTGFLGGFTTFSAFSLEALMMFEHGAEVKAFAYIALQVILGISMCLLGLMLAKHA</sequence>
<dbReference type="InParanoid" id="A0A395JGV8"/>
<dbReference type="Proteomes" id="UP000253083">
    <property type="component" value="Unassembled WGS sequence"/>
</dbReference>
<keyword evidence="5 12" id="KW-1133">Transmembrane helix</keyword>
<dbReference type="GO" id="GO:0005886">
    <property type="term" value="C:plasma membrane"/>
    <property type="evidence" value="ECO:0007669"/>
    <property type="project" value="UniProtKB-SubCell"/>
</dbReference>
<gene>
    <name evidence="12" type="primary">fluC</name>
    <name evidence="12" type="synonym">crcB</name>
    <name evidence="13" type="ORF">DFR28_10482</name>
</gene>